<dbReference type="PANTHER" id="PTHR12651">
    <property type="entry name" value="26S PROTEASOME NON-ATPASE REGULATORY SUBUNIT 9"/>
    <property type="match status" value="1"/>
</dbReference>
<reference evidence="2 7" key="4">
    <citation type="submission" date="2018-06" db="EMBL/GenBank/DDBJ databases">
        <title>Population genomics shows no distinction between pathogenic Candida krusei and environmental Pichia kudriavzevii: One species, four names.</title>
        <authorList>
            <person name="Douglass A.P."/>
            <person name="Offei B."/>
            <person name="Braun-Galleani S."/>
            <person name="Coughlan A.Y."/>
            <person name="Martos A."/>
            <person name="Ortiz-Merino R.A."/>
            <person name="Byrne K.P."/>
            <person name="Wolfe K.H."/>
        </authorList>
    </citation>
    <scope>NUCLEOTIDE SEQUENCE [LARGE SCALE GENOMIC DNA]</scope>
    <source>
        <strain evidence="2 7">CBS573</strain>
    </source>
</reference>
<organism evidence="3 5">
    <name type="scientific">Pichia kudriavzevii</name>
    <name type="common">Yeast</name>
    <name type="synonym">Issatchenkia orientalis</name>
    <dbReference type="NCBI Taxonomy" id="4909"/>
    <lineage>
        <taxon>Eukaryota</taxon>
        <taxon>Fungi</taxon>
        <taxon>Dikarya</taxon>
        <taxon>Ascomycota</taxon>
        <taxon>Saccharomycotina</taxon>
        <taxon>Pichiomycetes</taxon>
        <taxon>Pichiales</taxon>
        <taxon>Pichiaceae</taxon>
        <taxon>Pichia</taxon>
    </lineage>
</organism>
<evidence type="ECO:0000259" key="1">
    <source>
        <dbReference type="Pfam" id="PF18265"/>
    </source>
</evidence>
<dbReference type="AlphaFoldDB" id="A0A099NWU4"/>
<dbReference type="HOGENOM" id="CLU_2184349_0_0_1"/>
<dbReference type="GO" id="GO:0070682">
    <property type="term" value="P:proteasome regulatory particle assembly"/>
    <property type="evidence" value="ECO:0007669"/>
    <property type="project" value="InterPro"/>
</dbReference>
<dbReference type="OrthoDB" id="72325at2759"/>
<dbReference type="InterPro" id="IPR035269">
    <property type="entry name" value="PSMD9"/>
</dbReference>
<protein>
    <recommendedName>
        <fullName evidence="1">Nas2 N-terminal domain-containing protein</fullName>
    </recommendedName>
</protein>
<dbReference type="VEuPathDB" id="FungiDB:C5L36_0C01070"/>
<dbReference type="STRING" id="4909.A0A099NWU4"/>
<dbReference type="RefSeq" id="XP_029321638.1">
    <property type="nucleotide sequence ID" value="XM_029465778.1"/>
</dbReference>
<accession>A0A099NWU4</accession>
<evidence type="ECO:0000313" key="3">
    <source>
        <dbReference type="EMBL" id="KGK36419.1"/>
    </source>
</evidence>
<dbReference type="GO" id="GO:0005634">
    <property type="term" value="C:nucleus"/>
    <property type="evidence" value="ECO:0007669"/>
    <property type="project" value="TreeGrafter"/>
</dbReference>
<evidence type="ECO:0000313" key="5">
    <source>
        <dbReference type="Proteomes" id="UP000029867"/>
    </source>
</evidence>
<dbReference type="InterPro" id="IPR040815">
    <property type="entry name" value="Nas2_N"/>
</dbReference>
<evidence type="ECO:0000313" key="4">
    <source>
        <dbReference type="EMBL" id="OUT23743.1"/>
    </source>
</evidence>
<feature type="domain" description="Nas2 N-terminal" evidence="1">
    <location>
        <begin position="28"/>
        <end position="103"/>
    </location>
</feature>
<proteinExistence type="predicted"/>
<dbReference type="Proteomes" id="UP000029867">
    <property type="component" value="Unassembled WGS sequence"/>
</dbReference>
<dbReference type="EMBL" id="JQFK01000072">
    <property type="protein sequence ID" value="KGK36419.1"/>
    <property type="molecule type" value="Genomic_DNA"/>
</dbReference>
<dbReference type="Proteomes" id="UP000195871">
    <property type="component" value="Unassembled WGS sequence"/>
</dbReference>
<gene>
    <name evidence="2" type="ORF">C5L36_0C01070</name>
    <name evidence="4" type="ORF">CAS74_000111</name>
    <name evidence="3" type="ORF">JL09_g4426</name>
</gene>
<dbReference type="EMBL" id="NHMM01000001">
    <property type="protein sequence ID" value="OUT23743.1"/>
    <property type="molecule type" value="Genomic_DNA"/>
</dbReference>
<dbReference type="PANTHER" id="PTHR12651:SF1">
    <property type="entry name" value="26S PROTEASOME NON-ATPASE REGULATORY SUBUNIT 9"/>
    <property type="match status" value="1"/>
</dbReference>
<reference evidence="3" key="2">
    <citation type="submission" date="2014-08" db="EMBL/GenBank/DDBJ databases">
        <title>Exploiting Issatchenkia orientalis SD108 for Succinic Acid Production.</title>
        <authorList>
            <person name="Xiao H."/>
            <person name="Shao Z."/>
            <person name="Jiang Y."/>
            <person name="Dole S."/>
            <person name="Zhao H."/>
        </authorList>
    </citation>
    <scope>NUCLEOTIDE SEQUENCE [LARGE SCALE GENOMIC DNA]</scope>
    <source>
        <strain evidence="3">SD108</strain>
    </source>
</reference>
<dbReference type="EMBL" id="CP028775">
    <property type="protein sequence ID" value="AWU76161.1"/>
    <property type="molecule type" value="Genomic_DNA"/>
</dbReference>
<dbReference type="Gene3D" id="6.10.140.1710">
    <property type="match status" value="1"/>
</dbReference>
<evidence type="ECO:0000313" key="6">
    <source>
        <dbReference type="Proteomes" id="UP000195871"/>
    </source>
</evidence>
<dbReference type="KEGG" id="pkz:C5L36_0C01070"/>
<evidence type="ECO:0000313" key="2">
    <source>
        <dbReference type="EMBL" id="AWU76161.1"/>
    </source>
</evidence>
<dbReference type="Proteomes" id="UP000249293">
    <property type="component" value="Chromosome 3"/>
</dbReference>
<evidence type="ECO:0000313" key="7">
    <source>
        <dbReference type="Proteomes" id="UP000249293"/>
    </source>
</evidence>
<name>A0A099NWU4_PICKU</name>
<reference evidence="5" key="1">
    <citation type="journal article" date="2014" name="Microb. Cell Fact.">
        <title>Exploiting Issatchenkia orientalis SD108 for succinic acid production.</title>
        <authorList>
            <person name="Xiao H."/>
            <person name="Shao Z."/>
            <person name="Jiang Y."/>
            <person name="Dole S."/>
            <person name="Zhao H."/>
        </authorList>
    </citation>
    <scope>NUCLEOTIDE SEQUENCE [LARGE SCALE GENOMIC DNA]</scope>
    <source>
        <strain evidence="5">SD108</strain>
    </source>
</reference>
<reference evidence="4 6" key="3">
    <citation type="submission" date="2017-05" db="EMBL/GenBank/DDBJ databases">
        <title>The Genome Sequence of Candida krusei Ckrusei653.</title>
        <authorList>
            <person name="Cuomo C."/>
            <person name="Forche A."/>
            <person name="Young S."/>
            <person name="Abouelleil A."/>
            <person name="Cao P."/>
            <person name="Chapman S."/>
            <person name="Cusick C."/>
            <person name="Shea T."/>
            <person name="Nusbaum C."/>
            <person name="Birren B."/>
        </authorList>
    </citation>
    <scope>NUCLEOTIDE SEQUENCE [LARGE SCALE GENOMIC DNA]</scope>
    <source>
        <strain evidence="4 6">Ckrusei653</strain>
    </source>
</reference>
<dbReference type="GO" id="GO:0005737">
    <property type="term" value="C:cytoplasm"/>
    <property type="evidence" value="ECO:0007669"/>
    <property type="project" value="TreeGrafter"/>
</dbReference>
<dbReference type="Pfam" id="PF18265">
    <property type="entry name" value="Nas2_N"/>
    <property type="match status" value="1"/>
</dbReference>
<sequence length="109" mass="12616">MSLTNSLPETTYTFEVTSRAQLNALPFEELSKHRSEIDADLAVLFDHLQNKLHANMDTELLTLDGFPRADIDVVQIRLCRAKIIKLQNDYKWISETLLEKMQQQLQQNA</sequence>
<dbReference type="GeneID" id="40383956"/>
<keyword evidence="7" id="KW-1185">Reference proteome</keyword>